<organism evidence="3 4">
    <name type="scientific">Acetatifactor muris</name>
    <dbReference type="NCBI Taxonomy" id="879566"/>
    <lineage>
        <taxon>Bacteria</taxon>
        <taxon>Bacillati</taxon>
        <taxon>Bacillota</taxon>
        <taxon>Clostridia</taxon>
        <taxon>Lachnospirales</taxon>
        <taxon>Lachnospiraceae</taxon>
        <taxon>Acetatifactor</taxon>
    </lineage>
</organism>
<dbReference type="RefSeq" id="WP_103237676.1">
    <property type="nucleotide sequence ID" value="NZ_JANJZD010000016.1"/>
</dbReference>
<dbReference type="GO" id="GO:0019262">
    <property type="term" value="P:N-acetylneuraminate catabolic process"/>
    <property type="evidence" value="ECO:0007669"/>
    <property type="project" value="TreeGrafter"/>
</dbReference>
<dbReference type="Gene3D" id="3.40.50.1360">
    <property type="match status" value="1"/>
</dbReference>
<dbReference type="GO" id="GO:0005975">
    <property type="term" value="P:carbohydrate metabolic process"/>
    <property type="evidence" value="ECO:0007669"/>
    <property type="project" value="InterPro"/>
</dbReference>
<dbReference type="GO" id="GO:0042802">
    <property type="term" value="F:identical protein binding"/>
    <property type="evidence" value="ECO:0007669"/>
    <property type="project" value="TreeGrafter"/>
</dbReference>
<dbReference type="PANTHER" id="PTHR11280:SF6">
    <property type="entry name" value="GLUCOSAMINE-6-PHOSPHATE ISOMERASE NAGB"/>
    <property type="match status" value="1"/>
</dbReference>
<feature type="domain" description="Glucosamine/galactosamine-6-phosphate isomerase" evidence="2">
    <location>
        <begin position="12"/>
        <end position="221"/>
    </location>
</feature>
<dbReference type="EMBL" id="OFSM01000001">
    <property type="protein sequence ID" value="SOY27569.1"/>
    <property type="molecule type" value="Genomic_DNA"/>
</dbReference>
<dbReference type="CDD" id="cd01399">
    <property type="entry name" value="GlcN6P_deaminase"/>
    <property type="match status" value="1"/>
</dbReference>
<name>A0A2K4ZAV2_9FIRM</name>
<keyword evidence="3" id="KW-0378">Hydrolase</keyword>
<dbReference type="InterPro" id="IPR006148">
    <property type="entry name" value="Glc/Gal-6P_isomerase"/>
</dbReference>
<dbReference type="EC" id="3.5.99.6" evidence="3"/>
<dbReference type="PANTHER" id="PTHR11280">
    <property type="entry name" value="GLUCOSAMINE-6-PHOSPHATE ISOMERASE"/>
    <property type="match status" value="1"/>
</dbReference>
<dbReference type="OrthoDB" id="9791139at2"/>
<protein>
    <submittedName>
        <fullName evidence="3">Glucosamine-6-phosphate deaminase</fullName>
        <ecNumber evidence="3">3.5.99.6</ecNumber>
    </submittedName>
</protein>
<dbReference type="GO" id="GO:0005737">
    <property type="term" value="C:cytoplasm"/>
    <property type="evidence" value="ECO:0007669"/>
    <property type="project" value="TreeGrafter"/>
</dbReference>
<dbReference type="SUPFAM" id="SSF100950">
    <property type="entry name" value="NagB/RpiA/CoA transferase-like"/>
    <property type="match status" value="1"/>
</dbReference>
<evidence type="ECO:0000259" key="2">
    <source>
        <dbReference type="Pfam" id="PF01182"/>
    </source>
</evidence>
<dbReference type="Pfam" id="PF01182">
    <property type="entry name" value="Glucosamine_iso"/>
    <property type="match status" value="1"/>
</dbReference>
<dbReference type="AlphaFoldDB" id="A0A2K4ZAV2"/>
<dbReference type="InterPro" id="IPR004547">
    <property type="entry name" value="Glucosamine6P_isomerase"/>
</dbReference>
<evidence type="ECO:0000256" key="1">
    <source>
        <dbReference type="ARBA" id="ARBA00023277"/>
    </source>
</evidence>
<dbReference type="InterPro" id="IPR037171">
    <property type="entry name" value="NagB/RpiA_transferase-like"/>
</dbReference>
<gene>
    <name evidence="3" type="primary">nagB_1</name>
    <name evidence="3" type="ORF">AMURIS_00273</name>
</gene>
<keyword evidence="4" id="KW-1185">Reference proteome</keyword>
<dbReference type="Proteomes" id="UP000236311">
    <property type="component" value="Unassembled WGS sequence"/>
</dbReference>
<reference evidence="3 4" key="1">
    <citation type="submission" date="2018-01" db="EMBL/GenBank/DDBJ databases">
        <authorList>
            <person name="Gaut B.S."/>
            <person name="Morton B.R."/>
            <person name="Clegg M.T."/>
            <person name="Duvall M.R."/>
        </authorList>
    </citation>
    <scope>NUCLEOTIDE SEQUENCE [LARGE SCALE GENOMIC DNA]</scope>
    <source>
        <strain evidence="3">GP69</strain>
    </source>
</reference>
<dbReference type="GO" id="GO:0004342">
    <property type="term" value="F:glucosamine-6-phosphate deaminase activity"/>
    <property type="evidence" value="ECO:0007669"/>
    <property type="project" value="UniProtKB-EC"/>
</dbReference>
<evidence type="ECO:0000313" key="3">
    <source>
        <dbReference type="EMBL" id="SOY27569.1"/>
    </source>
</evidence>
<dbReference type="GO" id="GO:0006043">
    <property type="term" value="P:glucosamine catabolic process"/>
    <property type="evidence" value="ECO:0007669"/>
    <property type="project" value="TreeGrafter"/>
</dbReference>
<proteinExistence type="predicted"/>
<sequence>MNLHIEKTPVLLGEKAAALTASLLRQAISDNGSARLVLSTGSSQFETLEALVKEDVDWSRVTMFHLDEYVNLPETHPASFRKYLKERFLSKVTLAAYHLVDGNPDSIPSLTAELKKAPVDVGLIGIGENAHIAFNDPPADFDTRESYIVVNLNERCKQQQVGEGWFATTADVPAQAISMTAWQIMQCRHIISAVPHKVKAKAVADTLSHDTTPDIPATLLKTHPNFDLFLDAESASMIAE</sequence>
<keyword evidence="1" id="KW-0119">Carbohydrate metabolism</keyword>
<evidence type="ECO:0000313" key="4">
    <source>
        <dbReference type="Proteomes" id="UP000236311"/>
    </source>
</evidence>
<accession>A0A2K4ZAV2</accession>
<dbReference type="GO" id="GO:0006046">
    <property type="term" value="P:N-acetylglucosamine catabolic process"/>
    <property type="evidence" value="ECO:0007669"/>
    <property type="project" value="TreeGrafter"/>
</dbReference>